<evidence type="ECO:0000313" key="3">
    <source>
        <dbReference type="Proteomes" id="UP000324143"/>
    </source>
</evidence>
<proteinExistence type="predicted"/>
<sequence>MEFKKIMMVVLIVSILLISSISHINAKKNEIIIAEANWPGIRAKTAAAKILLTKIGYPVSTKFVNDVVAHNGVAEDQIDIYMGSWMPTRKDTMEKIKDKVEIAATNTDNCLYIMGVPKYVWDQGVKTFADLEKYKDKFDKKMYVGPSGWAADKIMQKAIDNNVYNLGDWEVVNSTQGATLAQVTKSIREKEWICFVAWKPHWMNYMFDIKYLKDPEKLWEDPISTVLTLVPKNFKSKWPEAHKLTKNLIFDIEVLNKWIYEIGKNNTDPEKTVLKWMKNNKKQVEKWLDGVKAKNGEDAYKVFLQNI</sequence>
<gene>
    <name evidence="2" type="ORF">FXF47_08240</name>
</gene>
<dbReference type="GO" id="GO:0022857">
    <property type="term" value="F:transmembrane transporter activity"/>
    <property type="evidence" value="ECO:0007669"/>
    <property type="project" value="InterPro"/>
</dbReference>
<organism evidence="2 3">
    <name type="scientific">Candidatus Mcinerneyibacterium aminivorans</name>
    <dbReference type="NCBI Taxonomy" id="2703815"/>
    <lineage>
        <taxon>Bacteria</taxon>
        <taxon>Candidatus Macinerneyibacteriota</taxon>
        <taxon>Candidatus Mcinerneyibacteria</taxon>
        <taxon>Candidatus Mcinerneyibacteriales</taxon>
        <taxon>Candidatus Mcinerneyibacteriaceae</taxon>
        <taxon>Candidatus Mcinerneyibacterium</taxon>
    </lineage>
</organism>
<dbReference type="Gene3D" id="3.40.190.100">
    <property type="entry name" value="Glycine betaine-binding periplasmic protein, domain 2"/>
    <property type="match status" value="1"/>
</dbReference>
<evidence type="ECO:0000259" key="1">
    <source>
        <dbReference type="Pfam" id="PF04069"/>
    </source>
</evidence>
<dbReference type="SUPFAM" id="SSF53850">
    <property type="entry name" value="Periplasmic binding protein-like II"/>
    <property type="match status" value="1"/>
</dbReference>
<dbReference type="AlphaFoldDB" id="A0A5D0MGB1"/>
<dbReference type="Gene3D" id="3.40.190.10">
    <property type="entry name" value="Periplasmic binding protein-like II"/>
    <property type="match status" value="1"/>
</dbReference>
<dbReference type="InterPro" id="IPR007210">
    <property type="entry name" value="ABC_Gly_betaine_transp_sub-bd"/>
</dbReference>
<dbReference type="Pfam" id="PF04069">
    <property type="entry name" value="OpuAC"/>
    <property type="match status" value="1"/>
</dbReference>
<comment type="caution">
    <text evidence="2">The sequence shown here is derived from an EMBL/GenBank/DDBJ whole genome shotgun (WGS) entry which is preliminary data.</text>
</comment>
<keyword evidence="3" id="KW-1185">Reference proteome</keyword>
<dbReference type="GO" id="GO:0043190">
    <property type="term" value="C:ATP-binding cassette (ABC) transporter complex"/>
    <property type="evidence" value="ECO:0007669"/>
    <property type="project" value="InterPro"/>
</dbReference>
<name>A0A5D0MGB1_9BACT</name>
<evidence type="ECO:0000313" key="2">
    <source>
        <dbReference type="EMBL" id="TYB30633.1"/>
    </source>
</evidence>
<dbReference type="Proteomes" id="UP000324143">
    <property type="component" value="Unassembled WGS sequence"/>
</dbReference>
<accession>A0A5D0MGB1</accession>
<feature type="domain" description="ABC-type glycine betaine transport system substrate-binding" evidence="1">
    <location>
        <begin position="30"/>
        <end position="279"/>
    </location>
</feature>
<dbReference type="EMBL" id="VSIX01000096">
    <property type="protein sequence ID" value="TYB30633.1"/>
    <property type="molecule type" value="Genomic_DNA"/>
</dbReference>
<reference evidence="2" key="1">
    <citation type="submission" date="2019-08" db="EMBL/GenBank/DDBJ databases">
        <title>Genomic characterization of a novel candidate phylum (ARYD3) from a high temperature, high salinity tertiary oil reservoir in north central Oklahoma, USA.</title>
        <authorList>
            <person name="Youssef N.H."/>
            <person name="Yadav A."/>
            <person name="Elshahed M.S."/>
        </authorList>
    </citation>
    <scope>NUCLEOTIDE SEQUENCE [LARGE SCALE GENOMIC DNA]</scope>
    <source>
        <strain evidence="2">ARYD3</strain>
    </source>
</reference>
<protein>
    <submittedName>
        <fullName evidence="2">Glycine/betaine ABC transporter substrate-binding protein</fullName>
    </submittedName>
</protein>